<proteinExistence type="predicted"/>
<dbReference type="Proteomes" id="UP001202328">
    <property type="component" value="Unassembled WGS sequence"/>
</dbReference>
<name>A0AAD4XMU0_9MAGN</name>
<keyword evidence="3" id="KW-1185">Reference proteome</keyword>
<sequence>MAKMSMFVCFFLFVLIAMPTSSSSRMMLEEVLKVGNKCAQCFAPCRTIDVRECANGWTMDPCCCVICRT</sequence>
<protein>
    <submittedName>
        <fullName evidence="2">Uncharacterized protein</fullName>
    </submittedName>
</protein>
<comment type="caution">
    <text evidence="2">The sequence shown here is derived from an EMBL/GenBank/DDBJ whole genome shotgun (WGS) entry which is preliminary data.</text>
</comment>
<organism evidence="2 3">
    <name type="scientific">Papaver atlanticum</name>
    <dbReference type="NCBI Taxonomy" id="357466"/>
    <lineage>
        <taxon>Eukaryota</taxon>
        <taxon>Viridiplantae</taxon>
        <taxon>Streptophyta</taxon>
        <taxon>Embryophyta</taxon>
        <taxon>Tracheophyta</taxon>
        <taxon>Spermatophyta</taxon>
        <taxon>Magnoliopsida</taxon>
        <taxon>Ranunculales</taxon>
        <taxon>Papaveraceae</taxon>
        <taxon>Papaveroideae</taxon>
        <taxon>Papaver</taxon>
    </lineage>
</organism>
<evidence type="ECO:0000256" key="1">
    <source>
        <dbReference type="SAM" id="SignalP"/>
    </source>
</evidence>
<keyword evidence="1" id="KW-0732">Signal</keyword>
<feature type="signal peptide" evidence="1">
    <location>
        <begin position="1"/>
        <end position="24"/>
    </location>
</feature>
<dbReference type="AlphaFoldDB" id="A0AAD4XMU0"/>
<feature type="chain" id="PRO_5041928930" evidence="1">
    <location>
        <begin position="25"/>
        <end position="69"/>
    </location>
</feature>
<accession>A0AAD4XMU0</accession>
<evidence type="ECO:0000313" key="3">
    <source>
        <dbReference type="Proteomes" id="UP001202328"/>
    </source>
</evidence>
<gene>
    <name evidence="2" type="ORF">MKW98_009715</name>
</gene>
<dbReference type="EMBL" id="JAJJMB010008202">
    <property type="protein sequence ID" value="KAI3925065.1"/>
    <property type="molecule type" value="Genomic_DNA"/>
</dbReference>
<reference evidence="2" key="1">
    <citation type="submission" date="2022-04" db="EMBL/GenBank/DDBJ databases">
        <title>A functionally conserved STORR gene fusion in Papaver species that diverged 16.8 million years ago.</title>
        <authorList>
            <person name="Catania T."/>
        </authorList>
    </citation>
    <scope>NUCLEOTIDE SEQUENCE</scope>
    <source>
        <strain evidence="2">S-188037</strain>
    </source>
</reference>
<evidence type="ECO:0000313" key="2">
    <source>
        <dbReference type="EMBL" id="KAI3925065.1"/>
    </source>
</evidence>